<dbReference type="PANTHER" id="PTHR37166">
    <property type="entry name" value="PROTEIN FLAG"/>
    <property type="match status" value="1"/>
</dbReference>
<evidence type="ECO:0000313" key="2">
    <source>
        <dbReference type="EMBL" id="QAV16659.1"/>
    </source>
</evidence>
<keyword evidence="1" id="KW-0969">Cilium</keyword>
<dbReference type="PANTHER" id="PTHR37166:SF1">
    <property type="entry name" value="PROTEIN FLAG"/>
    <property type="match status" value="1"/>
</dbReference>
<dbReference type="InterPro" id="IPR005186">
    <property type="entry name" value="FlaG"/>
</dbReference>
<dbReference type="Proteomes" id="UP000288943">
    <property type="component" value="Chromosome"/>
</dbReference>
<dbReference type="Proteomes" id="UP001527202">
    <property type="component" value="Unassembled WGS sequence"/>
</dbReference>
<dbReference type="Gene3D" id="3.30.160.170">
    <property type="entry name" value="FlaG-like"/>
    <property type="match status" value="1"/>
</dbReference>
<dbReference type="EMBL" id="CP026520">
    <property type="protein sequence ID" value="QAV16659.1"/>
    <property type="molecule type" value="Genomic_DNA"/>
</dbReference>
<dbReference type="RefSeq" id="WP_053228778.1">
    <property type="nucleotide sequence ID" value="NZ_CP026520.1"/>
</dbReference>
<dbReference type="GeneID" id="95373721"/>
<protein>
    <submittedName>
        <fullName evidence="1">Flagellar protein FlaG</fullName>
    </submittedName>
</protein>
<accession>A0A410WQE9</accession>
<keyword evidence="4" id="KW-1185">Reference proteome</keyword>
<organism evidence="2 3">
    <name type="scientific">Paenibacillus chitinolyticus</name>
    <dbReference type="NCBI Taxonomy" id="79263"/>
    <lineage>
        <taxon>Bacteria</taxon>
        <taxon>Bacillati</taxon>
        <taxon>Bacillota</taxon>
        <taxon>Bacilli</taxon>
        <taxon>Bacillales</taxon>
        <taxon>Paenibacillaceae</taxon>
        <taxon>Paenibacillus</taxon>
    </lineage>
</organism>
<dbReference type="Pfam" id="PF03646">
    <property type="entry name" value="FlaG"/>
    <property type="match status" value="1"/>
</dbReference>
<reference evidence="1 4" key="2">
    <citation type="submission" date="2022-05" db="EMBL/GenBank/DDBJ databases">
        <title>Genome Sequencing of Bee-Associated Microbes.</title>
        <authorList>
            <person name="Dunlap C."/>
        </authorList>
    </citation>
    <scope>NUCLEOTIDE SEQUENCE [LARGE SCALE GENOMIC DNA]</scope>
    <source>
        <strain evidence="1 4">NRRL B-23120</strain>
    </source>
</reference>
<dbReference type="OrthoDB" id="9799867at2"/>
<name>A0A410WQE9_9BACL</name>
<proteinExistence type="predicted"/>
<evidence type="ECO:0000313" key="4">
    <source>
        <dbReference type="Proteomes" id="UP001527202"/>
    </source>
</evidence>
<dbReference type="EMBL" id="JAMDMJ010000010">
    <property type="protein sequence ID" value="MCY9596049.1"/>
    <property type="molecule type" value="Genomic_DNA"/>
</dbReference>
<dbReference type="SUPFAM" id="SSF160214">
    <property type="entry name" value="FlaG-like"/>
    <property type="match status" value="1"/>
</dbReference>
<evidence type="ECO:0000313" key="1">
    <source>
        <dbReference type="EMBL" id="MCY9596049.1"/>
    </source>
</evidence>
<dbReference type="InterPro" id="IPR035924">
    <property type="entry name" value="FlaG-like_sf"/>
</dbReference>
<reference evidence="2 3" key="1">
    <citation type="submission" date="2018-01" db="EMBL/GenBank/DDBJ databases">
        <title>The whole genome sequencing and assembly of Paenibacillus chitinolyticus KCCM 41400 strain.</title>
        <authorList>
            <person name="Kim J.-Y."/>
            <person name="Park M.-K."/>
            <person name="Lee Y.-J."/>
            <person name="Yi H."/>
            <person name="Bahn Y.-S."/>
            <person name="Kim J.F."/>
            <person name="Lee D.-W."/>
        </authorList>
    </citation>
    <scope>NUCLEOTIDE SEQUENCE [LARGE SCALE GENOMIC DNA]</scope>
    <source>
        <strain evidence="2 3">KCCM 41400</strain>
    </source>
</reference>
<dbReference type="KEGG" id="pchi:PC41400_02690"/>
<evidence type="ECO:0000313" key="3">
    <source>
        <dbReference type="Proteomes" id="UP000288943"/>
    </source>
</evidence>
<sequence>MKINPGTASTSSTPLFNTISATLLSDATNENLTPSVSADTQNIQQLVDRVNKALHETDTHIKVKVHEKTNTIMVVVVNNDTDEVIREIPSERMLDLMYNMCVNVGVFLDKKI</sequence>
<keyword evidence="1" id="KW-0282">Flagellum</keyword>
<keyword evidence="1" id="KW-0966">Cell projection</keyword>
<gene>
    <name evidence="1" type="ORF">M5X16_09705</name>
    <name evidence="2" type="ORF">PC41400_02690</name>
</gene>
<dbReference type="AlphaFoldDB" id="A0A410WQE9"/>